<evidence type="ECO:0000256" key="4">
    <source>
        <dbReference type="ARBA" id="ARBA00023136"/>
    </source>
</evidence>
<dbReference type="PANTHER" id="PTHR30518:SF2">
    <property type="entry name" value="ENDOLYTIC MUREIN TRANSGLYCOSYLASE"/>
    <property type="match status" value="1"/>
</dbReference>
<organism evidence="7 8">
    <name type="scientific">Planctomyces bekefii</name>
    <dbReference type="NCBI Taxonomy" id="1653850"/>
    <lineage>
        <taxon>Bacteria</taxon>
        <taxon>Pseudomonadati</taxon>
        <taxon>Planctomycetota</taxon>
        <taxon>Planctomycetia</taxon>
        <taxon>Planctomycetales</taxon>
        <taxon>Planctomycetaceae</taxon>
        <taxon>Planctomyces</taxon>
    </lineage>
</organism>
<dbReference type="Gene3D" id="3.30.1490.480">
    <property type="entry name" value="Endolytic murein transglycosylase"/>
    <property type="match status" value="1"/>
</dbReference>
<dbReference type="AlphaFoldDB" id="A0A5C6M8G7"/>
<feature type="non-terminal residue" evidence="7">
    <location>
        <position position="197"/>
    </location>
</feature>
<evidence type="ECO:0000256" key="5">
    <source>
        <dbReference type="ARBA" id="ARBA00023239"/>
    </source>
</evidence>
<evidence type="ECO:0000256" key="3">
    <source>
        <dbReference type="ARBA" id="ARBA00022989"/>
    </source>
</evidence>
<name>A0A5C6M8G7_9PLAN</name>
<keyword evidence="1" id="KW-1003">Cell membrane</keyword>
<keyword evidence="5" id="KW-0456">Lyase</keyword>
<evidence type="ECO:0008006" key="9">
    <source>
        <dbReference type="Google" id="ProtNLM"/>
    </source>
</evidence>
<dbReference type="PANTHER" id="PTHR30518">
    <property type="entry name" value="ENDOLYTIC MUREIN TRANSGLYCOSYLASE"/>
    <property type="match status" value="1"/>
</dbReference>
<accession>A0A5C6M8G7</accession>
<keyword evidence="8" id="KW-1185">Reference proteome</keyword>
<reference evidence="7 8" key="2">
    <citation type="submission" date="2019-08" db="EMBL/GenBank/DDBJ databases">
        <authorList>
            <person name="Henke P."/>
        </authorList>
    </citation>
    <scope>NUCLEOTIDE SEQUENCE [LARGE SCALE GENOMIC DNA]</scope>
    <source>
        <strain evidence="7">Phe10_nw2017</strain>
    </source>
</reference>
<evidence type="ECO:0000256" key="2">
    <source>
        <dbReference type="ARBA" id="ARBA00022692"/>
    </source>
</evidence>
<dbReference type="EMBL" id="SRHE01000069">
    <property type="protein sequence ID" value="TWW11038.1"/>
    <property type="molecule type" value="Genomic_DNA"/>
</dbReference>
<proteinExistence type="predicted"/>
<sequence length="197" mass="22156">MGRLFKYLFFSTLLGLAVAFGALMRLKQWSTTSFQVKGEVILDFAPGTTLGHLSRSLDEKGVVDGGTLFQAYIRIAGSYRHFQAGHYRFTGTMTPVEVAETFIRGDVYSPLVAQIAVPEGFTIKQVIDRLVANGIGTNRELMRLAKNRKFLESLNVPGPSLEGFLYPATYDYRELPTGEQVLTEMVKTFWRQLPKNY</sequence>
<dbReference type="InterPro" id="IPR003770">
    <property type="entry name" value="MLTG-like"/>
</dbReference>
<protein>
    <recommendedName>
        <fullName evidence="9">Aminodeoxychorismate lyase</fullName>
    </recommendedName>
</protein>
<evidence type="ECO:0000256" key="6">
    <source>
        <dbReference type="ARBA" id="ARBA00023316"/>
    </source>
</evidence>
<evidence type="ECO:0000256" key="1">
    <source>
        <dbReference type="ARBA" id="ARBA00022475"/>
    </source>
</evidence>
<keyword evidence="2" id="KW-0812">Transmembrane</keyword>
<dbReference type="GO" id="GO:0016829">
    <property type="term" value="F:lyase activity"/>
    <property type="evidence" value="ECO:0007669"/>
    <property type="project" value="UniProtKB-KW"/>
</dbReference>
<dbReference type="Pfam" id="PF02618">
    <property type="entry name" value="YceG"/>
    <property type="match status" value="1"/>
</dbReference>
<reference evidence="7 8" key="1">
    <citation type="submission" date="2019-08" db="EMBL/GenBank/DDBJ databases">
        <title>100 year-old enigma solved: identification of Planctomyces bekefii, the type genus and species of the phylum Planctomycetes.</title>
        <authorList>
            <person name="Svetlana D.N."/>
            <person name="Overmann J."/>
        </authorList>
    </citation>
    <scope>NUCLEOTIDE SEQUENCE [LARGE SCALE GENOMIC DNA]</scope>
    <source>
        <strain evidence="7">Phe10_nw2017</strain>
    </source>
</reference>
<dbReference type="GO" id="GO:0071555">
    <property type="term" value="P:cell wall organization"/>
    <property type="evidence" value="ECO:0007669"/>
    <property type="project" value="UniProtKB-KW"/>
</dbReference>
<dbReference type="Proteomes" id="UP000321083">
    <property type="component" value="Unassembled WGS sequence"/>
</dbReference>
<keyword evidence="3" id="KW-1133">Transmembrane helix</keyword>
<gene>
    <name evidence="7" type="ORF">E3A20_05550</name>
</gene>
<comment type="caution">
    <text evidence="7">The sequence shown here is derived from an EMBL/GenBank/DDBJ whole genome shotgun (WGS) entry which is preliminary data.</text>
</comment>
<evidence type="ECO:0000313" key="8">
    <source>
        <dbReference type="Proteomes" id="UP000321083"/>
    </source>
</evidence>
<keyword evidence="6" id="KW-0961">Cell wall biogenesis/degradation</keyword>
<evidence type="ECO:0000313" key="7">
    <source>
        <dbReference type="EMBL" id="TWW11038.1"/>
    </source>
</evidence>
<keyword evidence="4" id="KW-0472">Membrane</keyword>